<organism evidence="3 4">
    <name type="scientific">Mytilus coruscus</name>
    <name type="common">Sea mussel</name>
    <dbReference type="NCBI Taxonomy" id="42192"/>
    <lineage>
        <taxon>Eukaryota</taxon>
        <taxon>Metazoa</taxon>
        <taxon>Spiralia</taxon>
        <taxon>Lophotrochozoa</taxon>
        <taxon>Mollusca</taxon>
        <taxon>Bivalvia</taxon>
        <taxon>Autobranchia</taxon>
        <taxon>Pteriomorphia</taxon>
        <taxon>Mytilida</taxon>
        <taxon>Mytiloidea</taxon>
        <taxon>Mytilidae</taxon>
        <taxon>Mytilinae</taxon>
        <taxon>Mytilus</taxon>
    </lineage>
</organism>
<dbReference type="PANTHER" id="PTHR43096:SF52">
    <property type="entry name" value="DNAJ HOMOLOG 1, MITOCHONDRIAL-RELATED"/>
    <property type="match status" value="1"/>
</dbReference>
<protein>
    <recommendedName>
        <fullName evidence="2">J domain-containing protein</fullName>
    </recommendedName>
</protein>
<dbReference type="Proteomes" id="UP000507470">
    <property type="component" value="Unassembled WGS sequence"/>
</dbReference>
<evidence type="ECO:0000313" key="4">
    <source>
        <dbReference type="Proteomes" id="UP000507470"/>
    </source>
</evidence>
<dbReference type="GO" id="GO:0051082">
    <property type="term" value="F:unfolded protein binding"/>
    <property type="evidence" value="ECO:0007669"/>
    <property type="project" value="TreeGrafter"/>
</dbReference>
<name>A0A6J8E306_MYTCO</name>
<dbReference type="Gene3D" id="1.10.287.110">
    <property type="entry name" value="DnaJ domain"/>
    <property type="match status" value="1"/>
</dbReference>
<evidence type="ECO:0000313" key="3">
    <source>
        <dbReference type="EMBL" id="CAC5414787.1"/>
    </source>
</evidence>
<dbReference type="InterPro" id="IPR001623">
    <property type="entry name" value="DnaJ_domain"/>
</dbReference>
<gene>
    <name evidence="3" type="ORF">MCOR_47534</name>
</gene>
<sequence>MLIKCHQTRHAEGNMQIKNDEESAPHFQRHFLQKVDSVRKMTEPQVNHFAVLGLKPGTSEDEIKKTYKSLAKTFHPDKNNDPKAEEKFKKITNSYEVLKSKDRRKMHERELLEMDKDRYRREEKFRKDNKTERVRREREYEDRKRNGKRYDNSGYYTHRFSSGGFKSYDEEFSAFFSEKDPFSIRRKNPEDIFVEFMPSFTYRNMEDMMKNLITDLIPSGNKERKLQPRNRNNNGEEIRFKVPGSEFTSFYGRGDPFRDFD</sequence>
<proteinExistence type="predicted"/>
<reference evidence="3 4" key="1">
    <citation type="submission" date="2020-06" db="EMBL/GenBank/DDBJ databases">
        <authorList>
            <person name="Li R."/>
            <person name="Bekaert M."/>
        </authorList>
    </citation>
    <scope>NUCLEOTIDE SEQUENCE [LARGE SCALE GENOMIC DNA]</scope>
    <source>
        <strain evidence="4">wild</strain>
    </source>
</reference>
<evidence type="ECO:0000259" key="2">
    <source>
        <dbReference type="PROSITE" id="PS50076"/>
    </source>
</evidence>
<keyword evidence="1" id="KW-0143">Chaperone</keyword>
<feature type="domain" description="J" evidence="2">
    <location>
        <begin position="47"/>
        <end position="111"/>
    </location>
</feature>
<dbReference type="GO" id="GO:0042026">
    <property type="term" value="P:protein refolding"/>
    <property type="evidence" value="ECO:0007669"/>
    <property type="project" value="TreeGrafter"/>
</dbReference>
<dbReference type="EMBL" id="CACVKT020008353">
    <property type="protein sequence ID" value="CAC5414787.1"/>
    <property type="molecule type" value="Genomic_DNA"/>
</dbReference>
<dbReference type="PRINTS" id="PR00625">
    <property type="entry name" value="JDOMAIN"/>
</dbReference>
<evidence type="ECO:0000256" key="1">
    <source>
        <dbReference type="ARBA" id="ARBA00023186"/>
    </source>
</evidence>
<dbReference type="CDD" id="cd06257">
    <property type="entry name" value="DnaJ"/>
    <property type="match status" value="1"/>
</dbReference>
<dbReference type="GO" id="GO:0005737">
    <property type="term" value="C:cytoplasm"/>
    <property type="evidence" value="ECO:0007669"/>
    <property type="project" value="TreeGrafter"/>
</dbReference>
<dbReference type="InterPro" id="IPR036869">
    <property type="entry name" value="J_dom_sf"/>
</dbReference>
<dbReference type="PROSITE" id="PS50076">
    <property type="entry name" value="DNAJ_2"/>
    <property type="match status" value="1"/>
</dbReference>
<dbReference type="AlphaFoldDB" id="A0A6J8E306"/>
<dbReference type="Pfam" id="PF00226">
    <property type="entry name" value="DnaJ"/>
    <property type="match status" value="1"/>
</dbReference>
<dbReference type="PANTHER" id="PTHR43096">
    <property type="entry name" value="DNAJ HOMOLOG 1, MITOCHONDRIAL-RELATED"/>
    <property type="match status" value="1"/>
</dbReference>
<dbReference type="SUPFAM" id="SSF46565">
    <property type="entry name" value="Chaperone J-domain"/>
    <property type="match status" value="1"/>
</dbReference>
<accession>A0A6J8E306</accession>
<dbReference type="OrthoDB" id="10250354at2759"/>
<keyword evidence="4" id="KW-1185">Reference proteome</keyword>
<dbReference type="SMART" id="SM00271">
    <property type="entry name" value="DnaJ"/>
    <property type="match status" value="1"/>
</dbReference>